<gene>
    <name evidence="9" type="ORF">TEA_016507</name>
</gene>
<dbReference type="Proteomes" id="UP000306102">
    <property type="component" value="Unassembled WGS sequence"/>
</dbReference>
<evidence type="ECO:0000313" key="10">
    <source>
        <dbReference type="Proteomes" id="UP000306102"/>
    </source>
</evidence>
<feature type="domain" description="Post-SET" evidence="8">
    <location>
        <begin position="231"/>
        <end position="247"/>
    </location>
</feature>
<evidence type="ECO:0000259" key="8">
    <source>
        <dbReference type="PROSITE" id="PS50868"/>
    </source>
</evidence>
<dbReference type="PANTHER" id="PTHR45660:SF46">
    <property type="entry name" value="HISTONE-LYSINE N-METHYLTRANSFERASE, H3 LYSINE-9 SPECIFIC SUVH6"/>
    <property type="match status" value="1"/>
</dbReference>
<dbReference type="InterPro" id="IPR046341">
    <property type="entry name" value="SET_dom_sf"/>
</dbReference>
<dbReference type="GO" id="GO:0042054">
    <property type="term" value="F:histone methyltransferase activity"/>
    <property type="evidence" value="ECO:0007669"/>
    <property type="project" value="InterPro"/>
</dbReference>
<evidence type="ECO:0000256" key="5">
    <source>
        <dbReference type="ARBA" id="ARBA00022691"/>
    </source>
</evidence>
<evidence type="ECO:0000259" key="6">
    <source>
        <dbReference type="PROSITE" id="PS50280"/>
    </source>
</evidence>
<evidence type="ECO:0000313" key="9">
    <source>
        <dbReference type="EMBL" id="THG10948.1"/>
    </source>
</evidence>
<keyword evidence="4" id="KW-0808">Transferase</keyword>
<dbReference type="InterPro" id="IPR003616">
    <property type="entry name" value="Post-SET_dom"/>
</dbReference>
<reference evidence="9 10" key="1">
    <citation type="journal article" date="2018" name="Proc. Natl. Acad. Sci. U.S.A.">
        <title>Draft genome sequence of Camellia sinensis var. sinensis provides insights into the evolution of the tea genome and tea quality.</title>
        <authorList>
            <person name="Wei C."/>
            <person name="Yang H."/>
            <person name="Wang S."/>
            <person name="Zhao J."/>
            <person name="Liu C."/>
            <person name="Gao L."/>
            <person name="Xia E."/>
            <person name="Lu Y."/>
            <person name="Tai Y."/>
            <person name="She G."/>
            <person name="Sun J."/>
            <person name="Cao H."/>
            <person name="Tong W."/>
            <person name="Gao Q."/>
            <person name="Li Y."/>
            <person name="Deng W."/>
            <person name="Jiang X."/>
            <person name="Wang W."/>
            <person name="Chen Q."/>
            <person name="Zhang S."/>
            <person name="Li H."/>
            <person name="Wu J."/>
            <person name="Wang P."/>
            <person name="Li P."/>
            <person name="Shi C."/>
            <person name="Zheng F."/>
            <person name="Jian J."/>
            <person name="Huang B."/>
            <person name="Shan D."/>
            <person name="Shi M."/>
            <person name="Fang C."/>
            <person name="Yue Y."/>
            <person name="Li F."/>
            <person name="Li D."/>
            <person name="Wei S."/>
            <person name="Han B."/>
            <person name="Jiang C."/>
            <person name="Yin Y."/>
            <person name="Xia T."/>
            <person name="Zhang Z."/>
            <person name="Bennetzen J.L."/>
            <person name="Zhao S."/>
            <person name="Wan X."/>
        </authorList>
    </citation>
    <scope>NUCLEOTIDE SEQUENCE [LARGE SCALE GENOMIC DNA]</scope>
    <source>
        <strain evidence="10">cv. Shuchazao</strain>
        <tissue evidence="9">Leaf</tissue>
    </source>
</reference>
<keyword evidence="3" id="KW-0489">Methyltransferase</keyword>
<dbReference type="PROSITE" id="PS50867">
    <property type="entry name" value="PRE_SET"/>
    <property type="match status" value="1"/>
</dbReference>
<dbReference type="InterPro" id="IPR051357">
    <property type="entry name" value="H3K9_HMTase_SUVAR3-9"/>
</dbReference>
<evidence type="ECO:0000259" key="7">
    <source>
        <dbReference type="PROSITE" id="PS50867"/>
    </source>
</evidence>
<evidence type="ECO:0000256" key="1">
    <source>
        <dbReference type="ARBA" id="ARBA00004286"/>
    </source>
</evidence>
<dbReference type="AlphaFoldDB" id="A0A4S4E4T4"/>
<dbReference type="PANTHER" id="PTHR45660">
    <property type="entry name" value="HISTONE-LYSINE N-METHYLTRANSFERASE SETMAR"/>
    <property type="match status" value="1"/>
</dbReference>
<evidence type="ECO:0008006" key="11">
    <source>
        <dbReference type="Google" id="ProtNLM"/>
    </source>
</evidence>
<dbReference type="InterPro" id="IPR001214">
    <property type="entry name" value="SET_dom"/>
</dbReference>
<sequence length="247" mass="27590">MKYPDWCPTAPKGCDCIGGCLDSKKCSCMFNNGGKIPYNCNGAIVEAKPLVYECGPSCKCPPSCYNKVSQHGMKIRLEIFKMKSRGWGVRSLTSISSGSFICEYIGELLEDKEAEKRQNDEYLFDIGHNFSDCSLIGGLLALKPVVQLSSSEVVEDEHFTIDAAQCGHVGRFINHICSPNLYAQNVLYDHEDKSKPHIMLFAAENIPPLKELTYHYNYFVNQVQDLNGNIKMKSCYCGAAECTGRMY</sequence>
<comment type="caution">
    <text evidence="9">The sequence shown here is derived from an EMBL/GenBank/DDBJ whole genome shotgun (WGS) entry which is preliminary data.</text>
</comment>
<dbReference type="STRING" id="542762.A0A4S4E4T4"/>
<evidence type="ECO:0000256" key="4">
    <source>
        <dbReference type="ARBA" id="ARBA00022679"/>
    </source>
</evidence>
<dbReference type="PROSITE" id="PS50280">
    <property type="entry name" value="SET"/>
    <property type="match status" value="1"/>
</dbReference>
<feature type="domain" description="Pre-SET" evidence="7">
    <location>
        <begin position="12"/>
        <end position="72"/>
    </location>
</feature>
<comment type="subcellular location">
    <subcellularLocation>
        <location evidence="1">Chromosome</location>
    </subcellularLocation>
</comment>
<dbReference type="GO" id="GO:0005694">
    <property type="term" value="C:chromosome"/>
    <property type="evidence" value="ECO:0007669"/>
    <property type="project" value="UniProtKB-SubCell"/>
</dbReference>
<dbReference type="SMART" id="SM00317">
    <property type="entry name" value="SET"/>
    <property type="match status" value="1"/>
</dbReference>
<name>A0A4S4E4T4_CAMSN</name>
<dbReference type="Pfam" id="PF05033">
    <property type="entry name" value="Pre-SET"/>
    <property type="match status" value="1"/>
</dbReference>
<accession>A0A4S4E4T4</accession>
<dbReference type="GO" id="GO:0005634">
    <property type="term" value="C:nucleus"/>
    <property type="evidence" value="ECO:0007669"/>
    <property type="project" value="InterPro"/>
</dbReference>
<dbReference type="Pfam" id="PF00856">
    <property type="entry name" value="SET"/>
    <property type="match status" value="1"/>
</dbReference>
<dbReference type="PROSITE" id="PS50868">
    <property type="entry name" value="POST_SET"/>
    <property type="match status" value="1"/>
</dbReference>
<dbReference type="InterPro" id="IPR007728">
    <property type="entry name" value="Pre-SET_dom"/>
</dbReference>
<keyword evidence="10" id="KW-1185">Reference proteome</keyword>
<keyword evidence="5" id="KW-0949">S-adenosyl-L-methionine</keyword>
<keyword evidence="2" id="KW-0158">Chromosome</keyword>
<evidence type="ECO:0000256" key="3">
    <source>
        <dbReference type="ARBA" id="ARBA00022603"/>
    </source>
</evidence>
<feature type="domain" description="SET" evidence="6">
    <location>
        <begin position="75"/>
        <end position="217"/>
    </location>
</feature>
<dbReference type="GO" id="GO:0003690">
    <property type="term" value="F:double-stranded DNA binding"/>
    <property type="evidence" value="ECO:0007669"/>
    <property type="project" value="TreeGrafter"/>
</dbReference>
<dbReference type="GO" id="GO:0008270">
    <property type="term" value="F:zinc ion binding"/>
    <property type="evidence" value="ECO:0007669"/>
    <property type="project" value="InterPro"/>
</dbReference>
<protein>
    <recommendedName>
        <fullName evidence="11">SET domain-containing protein</fullName>
    </recommendedName>
</protein>
<dbReference type="SUPFAM" id="SSF82199">
    <property type="entry name" value="SET domain"/>
    <property type="match status" value="1"/>
</dbReference>
<evidence type="ECO:0000256" key="2">
    <source>
        <dbReference type="ARBA" id="ARBA00022454"/>
    </source>
</evidence>
<dbReference type="GO" id="GO:0032259">
    <property type="term" value="P:methylation"/>
    <property type="evidence" value="ECO:0007669"/>
    <property type="project" value="UniProtKB-KW"/>
</dbReference>
<organism evidence="9 10">
    <name type="scientific">Camellia sinensis var. sinensis</name>
    <name type="common">China tea</name>
    <dbReference type="NCBI Taxonomy" id="542762"/>
    <lineage>
        <taxon>Eukaryota</taxon>
        <taxon>Viridiplantae</taxon>
        <taxon>Streptophyta</taxon>
        <taxon>Embryophyta</taxon>
        <taxon>Tracheophyta</taxon>
        <taxon>Spermatophyta</taxon>
        <taxon>Magnoliopsida</taxon>
        <taxon>eudicotyledons</taxon>
        <taxon>Gunneridae</taxon>
        <taxon>Pentapetalae</taxon>
        <taxon>asterids</taxon>
        <taxon>Ericales</taxon>
        <taxon>Theaceae</taxon>
        <taxon>Camellia</taxon>
    </lineage>
</organism>
<proteinExistence type="predicted"/>
<dbReference type="EMBL" id="SDRB02007581">
    <property type="protein sequence ID" value="THG10948.1"/>
    <property type="molecule type" value="Genomic_DNA"/>
</dbReference>
<dbReference type="Gene3D" id="2.170.270.10">
    <property type="entry name" value="SET domain"/>
    <property type="match status" value="1"/>
</dbReference>